<evidence type="ECO:0000313" key="3">
    <source>
        <dbReference type="EMBL" id="GAV92598.1"/>
    </source>
</evidence>
<dbReference type="SUPFAM" id="SSF56219">
    <property type="entry name" value="DNase I-like"/>
    <property type="match status" value="1"/>
</dbReference>
<feature type="non-terminal residue" evidence="3">
    <location>
        <position position="1"/>
    </location>
</feature>
<dbReference type="InterPro" id="IPR036691">
    <property type="entry name" value="Endo/exonu/phosph_ase_sf"/>
</dbReference>
<dbReference type="PANTHER" id="PTHR31286">
    <property type="entry name" value="GLYCINE-RICH CELL WALL STRUCTURAL PROTEIN 1.8-LIKE"/>
    <property type="match status" value="1"/>
</dbReference>
<proteinExistence type="predicted"/>
<dbReference type="AlphaFoldDB" id="A0A1Q3DK42"/>
<feature type="region of interest" description="Disordered" evidence="1">
    <location>
        <begin position="251"/>
        <end position="304"/>
    </location>
</feature>
<accession>A0A1Q3DK42</accession>
<protein>
    <submittedName>
        <fullName evidence="3">Exo_endo_phos domain-containing protein/DUF4283 domain-containing protein/zf-CCHC_4 domain-containing protein</fullName>
    </submittedName>
</protein>
<dbReference type="InterPro" id="IPR040256">
    <property type="entry name" value="At4g02000-like"/>
</dbReference>
<dbReference type="EMBL" id="BDDD01010630">
    <property type="protein sequence ID" value="GAV92598.1"/>
    <property type="molecule type" value="Genomic_DNA"/>
</dbReference>
<feature type="region of interest" description="Disordered" evidence="1">
    <location>
        <begin position="333"/>
        <end position="352"/>
    </location>
</feature>
<dbReference type="Proteomes" id="UP000187406">
    <property type="component" value="Unassembled WGS sequence"/>
</dbReference>
<dbReference type="Gene3D" id="3.60.10.10">
    <property type="entry name" value="Endonuclease/exonuclease/phosphatase"/>
    <property type="match status" value="1"/>
</dbReference>
<sequence>LQFFEPLVVDGVPRAKPPPEVRANGAMEWEHTLAAFLVGKRLPAAKVREVLLRKWGQVGSFTFHTVSTGVFLIKFDSGHARDWVLDNGPWDIWGYHIALRKWTKGMSLKLEDCNSIPIWVKLSNVPIHLWSKLGLSYIASVLGRPLYMDAPTTNRQALTFARVCVDMLASSSFPNSITLDLDDGSSTVVGVEYPWKPQVCSLCRVFDHANKSCPRAVRREWLPKLVVEACRKPEDAEGWITIKRKNPPVITDQILAGDSPGDGRVLDQPQQAPKTPAKGNEQPHPMDRTKDPASASPDPNPLGSKVVHIDGACMMMMDNNRGKAICNMTDSVVAGSSSGSSKKKKKKGQTAAAWNVRGLNNPSKHREVAHFILSNKISLFALLETRLRESNVEHVVKSIRRNWHFCSNHNSSLSGRIVVMWDVSRIVFEPVFANEQALHGRVMLPNRQEIYVSFIYGLCDRNGRKQRWDDIMYCSNHFKKSPWTLLGDFNVTRFSYEHSKSNSVTKAMDDFNHTIRSAELEDLKSTRLNFTWTNMRTGPAAISKKLDRAFGNWQWLKQFGDSYVHAFNPGISDHSPLSIQLMQGQSTGRPFKFLNFWADHPDFLKIVRQEWAKTYEGPPLRRIQLKLKSLK</sequence>
<dbReference type="Pfam" id="PF14111">
    <property type="entry name" value="DUF4283"/>
    <property type="match status" value="1"/>
</dbReference>
<evidence type="ECO:0000313" key="4">
    <source>
        <dbReference type="Proteomes" id="UP000187406"/>
    </source>
</evidence>
<evidence type="ECO:0000256" key="1">
    <source>
        <dbReference type="SAM" id="MobiDB-lite"/>
    </source>
</evidence>
<gene>
    <name evidence="3" type="ORF">CFOL_v3_35976</name>
</gene>
<organism evidence="3 4">
    <name type="scientific">Cephalotus follicularis</name>
    <name type="common">Albany pitcher plant</name>
    <dbReference type="NCBI Taxonomy" id="3775"/>
    <lineage>
        <taxon>Eukaryota</taxon>
        <taxon>Viridiplantae</taxon>
        <taxon>Streptophyta</taxon>
        <taxon>Embryophyta</taxon>
        <taxon>Tracheophyta</taxon>
        <taxon>Spermatophyta</taxon>
        <taxon>Magnoliopsida</taxon>
        <taxon>eudicotyledons</taxon>
        <taxon>Gunneridae</taxon>
        <taxon>Pentapetalae</taxon>
        <taxon>rosids</taxon>
        <taxon>fabids</taxon>
        <taxon>Oxalidales</taxon>
        <taxon>Cephalotaceae</taxon>
        <taxon>Cephalotus</taxon>
    </lineage>
</organism>
<reference evidence="4" key="1">
    <citation type="submission" date="2016-04" db="EMBL/GenBank/DDBJ databases">
        <title>Cephalotus genome sequencing.</title>
        <authorList>
            <person name="Fukushima K."/>
            <person name="Hasebe M."/>
            <person name="Fang X."/>
        </authorList>
    </citation>
    <scope>NUCLEOTIDE SEQUENCE [LARGE SCALE GENOMIC DNA]</scope>
    <source>
        <strain evidence="4">cv. St1</strain>
    </source>
</reference>
<comment type="caution">
    <text evidence="3">The sequence shown here is derived from an EMBL/GenBank/DDBJ whole genome shotgun (WGS) entry which is preliminary data.</text>
</comment>
<feature type="non-terminal residue" evidence="3">
    <location>
        <position position="631"/>
    </location>
</feature>
<dbReference type="InParanoid" id="A0A1Q3DK42"/>
<dbReference type="OrthoDB" id="1002480at2759"/>
<feature type="domain" description="DUF4283" evidence="2">
    <location>
        <begin position="28"/>
        <end position="106"/>
    </location>
</feature>
<keyword evidence="4" id="KW-1185">Reference proteome</keyword>
<dbReference type="InterPro" id="IPR025558">
    <property type="entry name" value="DUF4283"/>
</dbReference>
<name>A0A1Q3DK42_CEPFO</name>
<evidence type="ECO:0000259" key="2">
    <source>
        <dbReference type="Pfam" id="PF14111"/>
    </source>
</evidence>
<dbReference type="PANTHER" id="PTHR31286:SF165">
    <property type="entry name" value="DUF4283 DOMAIN-CONTAINING PROTEIN"/>
    <property type="match status" value="1"/>
</dbReference>